<gene>
    <name evidence="3" type="ORF">DFJ64_0651</name>
</gene>
<reference evidence="3 4" key="1">
    <citation type="submission" date="2018-08" db="EMBL/GenBank/DDBJ databases">
        <title>Sequencing the genomes of 1000 actinobacteria strains.</title>
        <authorList>
            <person name="Klenk H.-P."/>
        </authorList>
    </citation>
    <scope>NUCLEOTIDE SEQUENCE [LARGE SCALE GENOMIC DNA]</scope>
    <source>
        <strain evidence="3 4">DSM 22891</strain>
    </source>
</reference>
<feature type="transmembrane region" description="Helical" evidence="2">
    <location>
        <begin position="121"/>
        <end position="138"/>
    </location>
</feature>
<accession>A0A3D9V172</accession>
<feature type="transmembrane region" description="Helical" evidence="2">
    <location>
        <begin position="59"/>
        <end position="84"/>
    </location>
</feature>
<evidence type="ECO:0000313" key="3">
    <source>
        <dbReference type="EMBL" id="REF35277.1"/>
    </source>
</evidence>
<protein>
    <submittedName>
        <fullName evidence="3">Uncharacterized protein</fullName>
    </submittedName>
</protein>
<comment type="caution">
    <text evidence="3">The sequence shown here is derived from an EMBL/GenBank/DDBJ whole genome shotgun (WGS) entry which is preliminary data.</text>
</comment>
<dbReference type="Proteomes" id="UP000256485">
    <property type="component" value="Unassembled WGS sequence"/>
</dbReference>
<sequence length="144" mass="14867">MADEANITRGGDTGTAAAGSATAVQPAPTPSTSVAEHRHVRDGGVWRAAVTVTHRLRDLIATAVLTAAVLAALVLALGAVLTALGANERNEIVSGVLSLGAQFVGPFSDVFTFDDEVRQVLVNWGIAAGVYLVAGRVLERLIRP</sequence>
<evidence type="ECO:0000256" key="1">
    <source>
        <dbReference type="SAM" id="MobiDB-lite"/>
    </source>
</evidence>
<evidence type="ECO:0000313" key="4">
    <source>
        <dbReference type="Proteomes" id="UP000256485"/>
    </source>
</evidence>
<organism evidence="3 4">
    <name type="scientific">Thermasporomyces composti</name>
    <dbReference type="NCBI Taxonomy" id="696763"/>
    <lineage>
        <taxon>Bacteria</taxon>
        <taxon>Bacillati</taxon>
        <taxon>Actinomycetota</taxon>
        <taxon>Actinomycetes</taxon>
        <taxon>Propionibacteriales</taxon>
        <taxon>Nocardioidaceae</taxon>
        <taxon>Thermasporomyces</taxon>
    </lineage>
</organism>
<proteinExistence type="predicted"/>
<keyword evidence="2" id="KW-0812">Transmembrane</keyword>
<keyword evidence="4" id="KW-1185">Reference proteome</keyword>
<dbReference type="RefSeq" id="WP_115849091.1">
    <property type="nucleotide sequence ID" value="NZ_QTUC01000001.1"/>
</dbReference>
<keyword evidence="2" id="KW-1133">Transmembrane helix</keyword>
<name>A0A3D9V172_THECX</name>
<feature type="compositionally biased region" description="Low complexity" evidence="1">
    <location>
        <begin position="8"/>
        <end position="23"/>
    </location>
</feature>
<feature type="region of interest" description="Disordered" evidence="1">
    <location>
        <begin position="1"/>
        <end position="37"/>
    </location>
</feature>
<dbReference type="OrthoDB" id="3828130at2"/>
<dbReference type="EMBL" id="QTUC01000001">
    <property type="protein sequence ID" value="REF35277.1"/>
    <property type="molecule type" value="Genomic_DNA"/>
</dbReference>
<dbReference type="AlphaFoldDB" id="A0A3D9V172"/>
<evidence type="ECO:0000256" key="2">
    <source>
        <dbReference type="SAM" id="Phobius"/>
    </source>
</evidence>
<keyword evidence="2" id="KW-0472">Membrane</keyword>